<dbReference type="RefSeq" id="WP_211144692.1">
    <property type="nucleotide sequence ID" value="NZ_JAEEGB010000041.1"/>
</dbReference>
<evidence type="ECO:0000259" key="2">
    <source>
        <dbReference type="Pfam" id="PF07007"/>
    </source>
</evidence>
<dbReference type="PROSITE" id="PS51257">
    <property type="entry name" value="PROKAR_LIPOPROTEIN"/>
    <property type="match status" value="1"/>
</dbReference>
<proteinExistence type="predicted"/>
<feature type="chain" id="PRO_5039564092" evidence="1">
    <location>
        <begin position="21"/>
        <end position="228"/>
    </location>
</feature>
<evidence type="ECO:0000313" key="4">
    <source>
        <dbReference type="Proteomes" id="UP000622687"/>
    </source>
</evidence>
<protein>
    <submittedName>
        <fullName evidence="3">DUF1311 domain-containing protein</fullName>
    </submittedName>
</protein>
<dbReference type="Proteomes" id="UP000622687">
    <property type="component" value="Unassembled WGS sequence"/>
</dbReference>
<dbReference type="InterPro" id="IPR009739">
    <property type="entry name" value="LprI-like_N"/>
</dbReference>
<gene>
    <name evidence="3" type="ORF">I6U51_21945</name>
</gene>
<dbReference type="PANTHER" id="PTHR39176:SF1">
    <property type="entry name" value="PERIPLASMIC PROTEIN"/>
    <property type="match status" value="1"/>
</dbReference>
<evidence type="ECO:0000256" key="1">
    <source>
        <dbReference type="SAM" id="SignalP"/>
    </source>
</evidence>
<reference evidence="3" key="1">
    <citation type="submission" date="2020-12" db="EMBL/GenBank/DDBJ databases">
        <title>Clostridium thailandense sp. nov., a novel acetogenic bacterium isolated from peat land soil in Thailand.</title>
        <authorList>
            <person name="Chaikitkaew S."/>
            <person name="Birkeland N.K."/>
        </authorList>
    </citation>
    <scope>NUCLEOTIDE SEQUENCE</scope>
    <source>
        <strain evidence="3">DSM 17425</strain>
    </source>
</reference>
<evidence type="ECO:0000313" key="3">
    <source>
        <dbReference type="EMBL" id="MBI6875340.1"/>
    </source>
</evidence>
<accession>A0A934M5Q3</accession>
<feature type="signal peptide" evidence="1">
    <location>
        <begin position="1"/>
        <end position="20"/>
    </location>
</feature>
<keyword evidence="1" id="KW-0732">Signal</keyword>
<dbReference type="EMBL" id="JAEEGB010000041">
    <property type="protein sequence ID" value="MBI6875340.1"/>
    <property type="molecule type" value="Genomic_DNA"/>
</dbReference>
<dbReference type="Gene3D" id="1.20.1270.180">
    <property type="match status" value="1"/>
</dbReference>
<dbReference type="PANTHER" id="PTHR39176">
    <property type="entry name" value="PERIPLASMIC PROTEIN-RELATED"/>
    <property type="match status" value="1"/>
</dbReference>
<dbReference type="Pfam" id="PF07007">
    <property type="entry name" value="LprI"/>
    <property type="match status" value="1"/>
</dbReference>
<sequence length="228" mass="25949">MKKILGVLVLVLALVTVGCGKSTVKNTDNDTSKTKIEDKVKVKEEVDNSINKVSSLIDEKKYGEAKALIEHLNSKELDETQKANINKLKGRIDSELAKTEKEKNKDKKASKKKEYRVKLDKIQLELKALDEKDASGTTLYMRQAANERYKRWDDALNEIYGVLKGQLSASDMKKLQSEEIRWISNRDAKAKEESSSMKGGTMEPVIYMNSMANTTKNRCYELVEKYMQ</sequence>
<organism evidence="3 4">
    <name type="scientific">Clostridium aciditolerans</name>
    <dbReference type="NCBI Taxonomy" id="339861"/>
    <lineage>
        <taxon>Bacteria</taxon>
        <taxon>Bacillati</taxon>
        <taxon>Bacillota</taxon>
        <taxon>Clostridia</taxon>
        <taxon>Eubacteriales</taxon>
        <taxon>Clostridiaceae</taxon>
        <taxon>Clostridium</taxon>
    </lineage>
</organism>
<dbReference type="AlphaFoldDB" id="A0A934M5Q3"/>
<name>A0A934M5Q3_9CLOT</name>
<keyword evidence="4" id="KW-1185">Reference proteome</keyword>
<comment type="caution">
    <text evidence="3">The sequence shown here is derived from an EMBL/GenBank/DDBJ whole genome shotgun (WGS) entry which is preliminary data.</text>
</comment>
<feature type="domain" description="Lysozyme inhibitor LprI-like N-terminal" evidence="2">
    <location>
        <begin position="133"/>
        <end position="222"/>
    </location>
</feature>